<organism evidence="3 4">
    <name type="scientific">Passalora fulva</name>
    <name type="common">Tomato leaf mold</name>
    <name type="synonym">Cladosporium fulvum</name>
    <dbReference type="NCBI Taxonomy" id="5499"/>
    <lineage>
        <taxon>Eukaryota</taxon>
        <taxon>Fungi</taxon>
        <taxon>Dikarya</taxon>
        <taxon>Ascomycota</taxon>
        <taxon>Pezizomycotina</taxon>
        <taxon>Dothideomycetes</taxon>
        <taxon>Dothideomycetidae</taxon>
        <taxon>Mycosphaerellales</taxon>
        <taxon>Mycosphaerellaceae</taxon>
        <taxon>Fulvia</taxon>
    </lineage>
</organism>
<evidence type="ECO:0000313" key="4">
    <source>
        <dbReference type="Proteomes" id="UP000756132"/>
    </source>
</evidence>
<dbReference type="InterPro" id="IPR036864">
    <property type="entry name" value="Zn2-C6_fun-type_DNA-bd_sf"/>
</dbReference>
<protein>
    <recommendedName>
        <fullName evidence="2">Zn(2)-C6 fungal-type domain-containing protein</fullName>
    </recommendedName>
</protein>
<dbReference type="PROSITE" id="PS50048">
    <property type="entry name" value="ZN2_CY6_FUNGAL_2"/>
    <property type="match status" value="1"/>
</dbReference>
<reference evidence="3" key="1">
    <citation type="submission" date="2021-12" db="EMBL/GenBank/DDBJ databases">
        <authorList>
            <person name="Zaccaron A."/>
            <person name="Stergiopoulos I."/>
        </authorList>
    </citation>
    <scope>NUCLEOTIDE SEQUENCE</scope>
    <source>
        <strain evidence="3">Race5_Kim</strain>
    </source>
</reference>
<keyword evidence="1" id="KW-0539">Nucleus</keyword>
<dbReference type="PANTHER" id="PTHR37534:SF46">
    <property type="entry name" value="ZN(II)2CYS6 TRANSCRIPTION FACTOR (EUROFUNG)"/>
    <property type="match status" value="1"/>
</dbReference>
<keyword evidence="4" id="KW-1185">Reference proteome</keyword>
<dbReference type="Gene3D" id="4.10.240.10">
    <property type="entry name" value="Zn(2)-C6 fungal-type DNA-binding domain"/>
    <property type="match status" value="1"/>
</dbReference>
<name>A0A9Q8P9U8_PASFU</name>
<evidence type="ECO:0000313" key="3">
    <source>
        <dbReference type="EMBL" id="UJO18527.1"/>
    </source>
</evidence>
<proteinExistence type="predicted"/>
<reference evidence="3" key="2">
    <citation type="journal article" date="2022" name="Microb. Genom.">
        <title>A chromosome-scale genome assembly of the tomato pathogen Cladosporium fulvum reveals a compartmentalized genome architecture and the presence of a dispensable chromosome.</title>
        <authorList>
            <person name="Zaccaron A.Z."/>
            <person name="Chen L.H."/>
            <person name="Samaras A."/>
            <person name="Stergiopoulos I."/>
        </authorList>
    </citation>
    <scope>NUCLEOTIDE SEQUENCE</scope>
    <source>
        <strain evidence="3">Race5_Kim</strain>
    </source>
</reference>
<feature type="domain" description="Zn(2)-C6 fungal-type" evidence="2">
    <location>
        <begin position="25"/>
        <end position="55"/>
    </location>
</feature>
<dbReference type="Proteomes" id="UP000756132">
    <property type="component" value="Chromosome 6"/>
</dbReference>
<dbReference type="InterPro" id="IPR001138">
    <property type="entry name" value="Zn2Cys6_DnaBD"/>
</dbReference>
<dbReference type="OrthoDB" id="2593732at2759"/>
<evidence type="ECO:0000259" key="2">
    <source>
        <dbReference type="PROSITE" id="PS50048"/>
    </source>
</evidence>
<dbReference type="GO" id="GO:0000981">
    <property type="term" value="F:DNA-binding transcription factor activity, RNA polymerase II-specific"/>
    <property type="evidence" value="ECO:0007669"/>
    <property type="project" value="InterPro"/>
</dbReference>
<dbReference type="PANTHER" id="PTHR37534">
    <property type="entry name" value="TRANSCRIPTIONAL ACTIVATOR PROTEIN UGA3"/>
    <property type="match status" value="1"/>
</dbReference>
<dbReference type="GO" id="GO:0008270">
    <property type="term" value="F:zinc ion binding"/>
    <property type="evidence" value="ECO:0007669"/>
    <property type="project" value="InterPro"/>
</dbReference>
<dbReference type="GeneID" id="71986943"/>
<gene>
    <name evidence="3" type="ORF">CLAFUR5_07065</name>
</gene>
<dbReference type="AlphaFoldDB" id="A0A9Q8P9U8"/>
<accession>A0A9Q8P9U8</accession>
<dbReference type="KEGG" id="ffu:CLAFUR5_07065"/>
<dbReference type="CDD" id="cd00067">
    <property type="entry name" value="GAL4"/>
    <property type="match status" value="1"/>
</dbReference>
<dbReference type="SUPFAM" id="SSF57701">
    <property type="entry name" value="Zn2/Cys6 DNA-binding domain"/>
    <property type="match status" value="1"/>
</dbReference>
<dbReference type="RefSeq" id="XP_047762893.1">
    <property type="nucleotide sequence ID" value="XM_047906213.1"/>
</dbReference>
<evidence type="ECO:0000256" key="1">
    <source>
        <dbReference type="ARBA" id="ARBA00023242"/>
    </source>
</evidence>
<dbReference type="SMART" id="SM00066">
    <property type="entry name" value="GAL4"/>
    <property type="match status" value="1"/>
</dbReference>
<dbReference type="PROSITE" id="PS00463">
    <property type="entry name" value="ZN2_CY6_FUNGAL_1"/>
    <property type="match status" value="1"/>
</dbReference>
<dbReference type="EMBL" id="CP090168">
    <property type="protein sequence ID" value="UJO18527.1"/>
    <property type="molecule type" value="Genomic_DNA"/>
</dbReference>
<sequence>MPAVHVSSRRAERRRIPPTLRTKSGCLTCRSRRKKCDEASPICHRCSKSSRECTWAHVAYPPGAAHPHVPSSAQSAPRCTIAAGIAACNNAVMLRDVEPAIVQHFVRRYFALIINPESHQLFYRDWMTIIQQALSCHGGVRYSVLSNAASNIFFRDGSASMQDLALKYYSRSMSSTREVVAVVKDTPEHLRTTLTSIIFLYLHGCMGLGTFNDIPAHLNAAIFIVDSQWFDTHDRPILPGPFDRLVVESVMYQIFVVTVDLWSSDGSTQSHFDPDFWERCTRFLTATTPFPEQLNTRNSPVLGVDVDMFRLMISIRKHWSMRHVRHAAAFELRTEELRGWEKYAHLLGNEGEICEGTSTRMLRSITDDATCLYMLCASMLIDQLLRHAGKEQAAVGGQIQEESWQIPIIMAILCRRRQDANWLGCYIGNWPVYTAGIFANSSREVEVINHEMNERWESMRLYQVRRYWDDLKMIWASKGIDP</sequence>
<dbReference type="Pfam" id="PF00172">
    <property type="entry name" value="Zn_clus"/>
    <property type="match status" value="1"/>
</dbReference>